<evidence type="ECO:0000313" key="2">
    <source>
        <dbReference type="EMBL" id="KKR71693.1"/>
    </source>
</evidence>
<dbReference type="Gene3D" id="3.90.45.10">
    <property type="entry name" value="Peptide deformylase"/>
    <property type="match status" value="1"/>
</dbReference>
<evidence type="ECO:0000256" key="1">
    <source>
        <dbReference type="ARBA" id="ARBA00010759"/>
    </source>
</evidence>
<dbReference type="InterPro" id="IPR036821">
    <property type="entry name" value="Peptide_deformylase_sf"/>
</dbReference>
<reference evidence="2 3" key="1">
    <citation type="journal article" date="2015" name="Nature">
        <title>rRNA introns, odd ribosomes, and small enigmatic genomes across a large radiation of phyla.</title>
        <authorList>
            <person name="Brown C.T."/>
            <person name="Hug L.A."/>
            <person name="Thomas B.C."/>
            <person name="Sharon I."/>
            <person name="Castelle C.J."/>
            <person name="Singh A."/>
            <person name="Wilkins M.J."/>
            <person name="Williams K.H."/>
            <person name="Banfield J.F."/>
        </authorList>
    </citation>
    <scope>NUCLEOTIDE SEQUENCE [LARGE SCALE GENOMIC DNA]</scope>
</reference>
<accession>A0A0G0T3R1</accession>
<dbReference type="Proteomes" id="UP000034664">
    <property type="component" value="Unassembled WGS sequence"/>
</dbReference>
<dbReference type="PANTHER" id="PTHR10458:SF22">
    <property type="entry name" value="PEPTIDE DEFORMYLASE"/>
    <property type="match status" value="1"/>
</dbReference>
<dbReference type="GO" id="GO:0042586">
    <property type="term" value="F:peptide deformylase activity"/>
    <property type="evidence" value="ECO:0007669"/>
    <property type="project" value="InterPro"/>
</dbReference>
<comment type="caution">
    <text evidence="2">The sequence shown here is derived from an EMBL/GenBank/DDBJ whole genome shotgun (WGS) entry which is preliminary data.</text>
</comment>
<gene>
    <name evidence="2" type="ORF">UU14_C0021G0001</name>
</gene>
<dbReference type="Pfam" id="PF01327">
    <property type="entry name" value="Pep_deformylase"/>
    <property type="match status" value="1"/>
</dbReference>
<evidence type="ECO:0000313" key="3">
    <source>
        <dbReference type="Proteomes" id="UP000034664"/>
    </source>
</evidence>
<dbReference type="PANTHER" id="PTHR10458">
    <property type="entry name" value="PEPTIDE DEFORMYLASE"/>
    <property type="match status" value="1"/>
</dbReference>
<organism evidence="2 3">
    <name type="scientific">Candidatus Roizmanbacteria bacterium GW2011_GWB1_40_7</name>
    <dbReference type="NCBI Taxonomy" id="1618482"/>
    <lineage>
        <taxon>Bacteria</taxon>
        <taxon>Candidatus Roizmaniibacteriota</taxon>
    </lineage>
</organism>
<dbReference type="AlphaFoldDB" id="A0A0G0T3R1"/>
<sequence>MNIVYTPNPVLLKKTKPVEKITVEILTLIEEMKAVLRESDIGVGLAAPQVGASLQIFLVSPQLADKENKDGEKISVFINPKIISKS</sequence>
<name>A0A0G0T3R1_9BACT</name>
<dbReference type="EMBL" id="LBZM01000021">
    <property type="protein sequence ID" value="KKR71693.1"/>
    <property type="molecule type" value="Genomic_DNA"/>
</dbReference>
<protein>
    <submittedName>
        <fullName evidence="2">Peptide deformylase</fullName>
    </submittedName>
</protein>
<dbReference type="InterPro" id="IPR023635">
    <property type="entry name" value="Peptide_deformylase"/>
</dbReference>
<comment type="similarity">
    <text evidence="1">Belongs to the polypeptide deformylase family.</text>
</comment>
<proteinExistence type="inferred from homology"/>
<feature type="non-terminal residue" evidence="2">
    <location>
        <position position="86"/>
    </location>
</feature>
<dbReference type="SUPFAM" id="SSF56420">
    <property type="entry name" value="Peptide deformylase"/>
    <property type="match status" value="1"/>
</dbReference>